<dbReference type="EMBL" id="DYVF01000043">
    <property type="protein sequence ID" value="HJG31135.1"/>
    <property type="molecule type" value="Genomic_DNA"/>
</dbReference>
<keyword evidence="1" id="KW-0378">Hydrolase</keyword>
<sequence>MSKRHGQSGQVGLVEQDVQGGSLNPTLRLSLAYKKKSKVFELPWAGAPVADTHAHLMSFWRVDPVSALARAAAAGVGRLTTIWDPLSDGRHASCAADFHALLEGWIADARALFAQGVAAGAVDEARAMPELFDHISYLAGVHPYGAPRYTDAVHAQVAEALDDPWCRGIGEIGLDYHFDADDDIEAAPHDIQIHAMVRQLALAHEYRLPVELHLRHEDTDDERSSHADAYRVLSEEGVPEAGCVLHCFGEDRATMERFAGLGCYIAFGGAATFKRNEDVREAFCACPLDLLLFETDCPYMAPEPIRGLECEPAMICQTVLTLASQRAERTGERAEDILHAVWENSKRLFG</sequence>
<gene>
    <name evidence="1" type="ORF">K8U80_07030</name>
</gene>
<dbReference type="SUPFAM" id="SSF51556">
    <property type="entry name" value="Metallo-dependent hydrolases"/>
    <property type="match status" value="1"/>
</dbReference>
<name>A0A921LRL5_9ACTN</name>
<dbReference type="CDD" id="cd01310">
    <property type="entry name" value="TatD_DNAse"/>
    <property type="match status" value="1"/>
</dbReference>
<evidence type="ECO:0000313" key="1">
    <source>
        <dbReference type="EMBL" id="HJG31135.1"/>
    </source>
</evidence>
<dbReference type="AlphaFoldDB" id="A0A921LRL5"/>
<reference evidence="1" key="2">
    <citation type="submission" date="2021-09" db="EMBL/GenBank/DDBJ databases">
        <authorList>
            <person name="Gilroy R."/>
        </authorList>
    </citation>
    <scope>NUCLEOTIDE SEQUENCE</scope>
    <source>
        <strain evidence="1">ChiGjej2B2-7701</strain>
    </source>
</reference>
<reference evidence="1" key="1">
    <citation type="journal article" date="2021" name="PeerJ">
        <title>Extensive microbial diversity within the chicken gut microbiome revealed by metagenomics and culture.</title>
        <authorList>
            <person name="Gilroy R."/>
            <person name="Ravi A."/>
            <person name="Getino M."/>
            <person name="Pursley I."/>
            <person name="Horton D.L."/>
            <person name="Alikhan N.F."/>
            <person name="Baker D."/>
            <person name="Gharbi K."/>
            <person name="Hall N."/>
            <person name="Watson M."/>
            <person name="Adriaenssens E.M."/>
            <person name="Foster-Nyarko E."/>
            <person name="Jarju S."/>
            <person name="Secka A."/>
            <person name="Antonio M."/>
            <person name="Oren A."/>
            <person name="Chaudhuri R.R."/>
            <person name="La Ragione R."/>
            <person name="Hildebrand F."/>
            <person name="Pallen M.J."/>
        </authorList>
    </citation>
    <scope>NUCLEOTIDE SEQUENCE</scope>
    <source>
        <strain evidence="1">ChiGjej2B2-7701</strain>
    </source>
</reference>
<dbReference type="Gene3D" id="3.20.20.140">
    <property type="entry name" value="Metal-dependent hydrolases"/>
    <property type="match status" value="1"/>
</dbReference>
<dbReference type="Proteomes" id="UP000746751">
    <property type="component" value="Unassembled WGS sequence"/>
</dbReference>
<dbReference type="InterPro" id="IPR001130">
    <property type="entry name" value="TatD-like"/>
</dbReference>
<dbReference type="GO" id="GO:0016788">
    <property type="term" value="F:hydrolase activity, acting on ester bonds"/>
    <property type="evidence" value="ECO:0007669"/>
    <property type="project" value="InterPro"/>
</dbReference>
<protein>
    <submittedName>
        <fullName evidence="1">TatD family hydrolase</fullName>
    </submittedName>
</protein>
<dbReference type="GO" id="GO:0005829">
    <property type="term" value="C:cytosol"/>
    <property type="evidence" value="ECO:0007669"/>
    <property type="project" value="TreeGrafter"/>
</dbReference>
<comment type="caution">
    <text evidence="1">The sequence shown here is derived from an EMBL/GenBank/DDBJ whole genome shotgun (WGS) entry which is preliminary data.</text>
</comment>
<dbReference type="PANTHER" id="PTHR46124">
    <property type="entry name" value="D-AMINOACYL-TRNA DEACYLASE"/>
    <property type="match status" value="1"/>
</dbReference>
<dbReference type="PANTHER" id="PTHR46124:SF2">
    <property type="entry name" value="D-AMINOACYL-TRNA DEACYLASE"/>
    <property type="match status" value="1"/>
</dbReference>
<dbReference type="Pfam" id="PF01026">
    <property type="entry name" value="TatD_DNase"/>
    <property type="match status" value="1"/>
</dbReference>
<evidence type="ECO:0000313" key="2">
    <source>
        <dbReference type="Proteomes" id="UP000746751"/>
    </source>
</evidence>
<dbReference type="InterPro" id="IPR032466">
    <property type="entry name" value="Metal_Hydrolase"/>
</dbReference>
<accession>A0A921LRL5</accession>
<proteinExistence type="predicted"/>
<organism evidence="1 2">
    <name type="scientific">Collinsella ihumii</name>
    <dbReference type="NCBI Taxonomy" id="1720204"/>
    <lineage>
        <taxon>Bacteria</taxon>
        <taxon>Bacillati</taxon>
        <taxon>Actinomycetota</taxon>
        <taxon>Coriobacteriia</taxon>
        <taxon>Coriobacteriales</taxon>
        <taxon>Coriobacteriaceae</taxon>
        <taxon>Collinsella</taxon>
    </lineage>
</organism>